<gene>
    <name evidence="11 12" type="primary">aroC</name>
    <name evidence="12" type="ORF">H8689_01190</name>
</gene>
<evidence type="ECO:0000313" key="13">
    <source>
        <dbReference type="Proteomes" id="UP000601522"/>
    </source>
</evidence>
<evidence type="ECO:0000256" key="8">
    <source>
        <dbReference type="ARBA" id="ARBA00022857"/>
    </source>
</evidence>
<dbReference type="PANTHER" id="PTHR21085:SF0">
    <property type="entry name" value="CHORISMATE SYNTHASE"/>
    <property type="match status" value="1"/>
</dbReference>
<dbReference type="InterPro" id="IPR035904">
    <property type="entry name" value="Chorismate_synth_AroC_sf"/>
</dbReference>
<dbReference type="NCBIfam" id="NF003793">
    <property type="entry name" value="PRK05382.1"/>
    <property type="match status" value="1"/>
</dbReference>
<dbReference type="GO" id="GO:0004107">
    <property type="term" value="F:chorismate synthase activity"/>
    <property type="evidence" value="ECO:0007669"/>
    <property type="project" value="UniProtKB-UniRule"/>
</dbReference>
<evidence type="ECO:0000256" key="2">
    <source>
        <dbReference type="ARBA" id="ARBA00008014"/>
    </source>
</evidence>
<comment type="pathway">
    <text evidence="1 11">Metabolic intermediate biosynthesis; chorismate biosynthesis; chorismate from D-erythrose 4-phosphate and phosphoenolpyruvate: step 7/7.</text>
</comment>
<dbReference type="NCBIfam" id="TIGR00033">
    <property type="entry name" value="aroC"/>
    <property type="match status" value="1"/>
</dbReference>
<comment type="cofactor">
    <cofactor evidence="11">
        <name>FMNH2</name>
        <dbReference type="ChEBI" id="CHEBI:57618"/>
    </cofactor>
    <text evidence="11">Reduced FMN (FMNH(2)).</text>
</comment>
<comment type="function">
    <text evidence="11">Catalyzes the anti-1,4-elimination of the C-3 phosphate and the C-6 proR hydrogen from 5-enolpyruvylshikimate-3-phosphate (EPSP) to yield chorismate, which is the branch point compound that serves as the starting substrate for the three terminal pathways of aromatic amino acid biosynthesis. This reaction introduces a second double bond into the aromatic ring system.</text>
</comment>
<dbReference type="Proteomes" id="UP000601522">
    <property type="component" value="Unassembled WGS sequence"/>
</dbReference>
<comment type="caution">
    <text evidence="11">Lacks conserved residue(s) required for the propagation of feature annotation.</text>
</comment>
<dbReference type="HAMAP" id="MF_00300">
    <property type="entry name" value="Chorismate_synth"/>
    <property type="match status" value="1"/>
</dbReference>
<keyword evidence="4 11" id="KW-0028">Amino-acid biosynthesis</keyword>
<organism evidence="12 13">
    <name type="scientific">Wansuia hejianensis</name>
    <dbReference type="NCBI Taxonomy" id="2763667"/>
    <lineage>
        <taxon>Bacteria</taxon>
        <taxon>Bacillati</taxon>
        <taxon>Bacillota</taxon>
        <taxon>Clostridia</taxon>
        <taxon>Lachnospirales</taxon>
        <taxon>Lachnospiraceae</taxon>
        <taxon>Wansuia</taxon>
    </lineage>
</organism>
<feature type="binding site" evidence="11">
    <location>
        <position position="331"/>
    </location>
    <ligand>
        <name>FMN</name>
        <dbReference type="ChEBI" id="CHEBI:58210"/>
    </ligand>
</feature>
<evidence type="ECO:0000256" key="5">
    <source>
        <dbReference type="ARBA" id="ARBA00022630"/>
    </source>
</evidence>
<accession>A0A926EWG3</accession>
<dbReference type="PANTHER" id="PTHR21085">
    <property type="entry name" value="CHORISMATE SYNTHASE"/>
    <property type="match status" value="1"/>
</dbReference>
<dbReference type="PROSITE" id="PS00789">
    <property type="entry name" value="CHORISMATE_SYNTHASE_3"/>
    <property type="match status" value="1"/>
</dbReference>
<evidence type="ECO:0000313" key="12">
    <source>
        <dbReference type="EMBL" id="MBC8589760.1"/>
    </source>
</evidence>
<keyword evidence="9 11" id="KW-0057">Aromatic amino acid biosynthesis</keyword>
<dbReference type="AlphaFoldDB" id="A0A926EWG3"/>
<keyword evidence="5 11" id="KW-0285">Flavoprotein</keyword>
<evidence type="ECO:0000256" key="9">
    <source>
        <dbReference type="ARBA" id="ARBA00023141"/>
    </source>
</evidence>
<comment type="similarity">
    <text evidence="2 11">Belongs to the chorismate synthase family.</text>
</comment>
<feature type="binding site" evidence="11">
    <location>
        <position position="47"/>
    </location>
    <ligand>
        <name>NADP(+)</name>
        <dbReference type="ChEBI" id="CHEBI:58349"/>
    </ligand>
</feature>
<dbReference type="PROSITE" id="PS00788">
    <property type="entry name" value="CHORISMATE_SYNTHASE_2"/>
    <property type="match status" value="1"/>
</dbReference>
<dbReference type="GO" id="GO:0009073">
    <property type="term" value="P:aromatic amino acid family biosynthetic process"/>
    <property type="evidence" value="ECO:0007669"/>
    <property type="project" value="UniProtKB-KW"/>
</dbReference>
<proteinExistence type="inferred from homology"/>
<keyword evidence="8 11" id="KW-0521">NADP</keyword>
<dbReference type="GO" id="GO:0010181">
    <property type="term" value="F:FMN binding"/>
    <property type="evidence" value="ECO:0007669"/>
    <property type="project" value="TreeGrafter"/>
</dbReference>
<dbReference type="RefSeq" id="WP_249322577.1">
    <property type="nucleotide sequence ID" value="NZ_JACRTK010000001.1"/>
</dbReference>
<evidence type="ECO:0000256" key="4">
    <source>
        <dbReference type="ARBA" id="ARBA00022605"/>
    </source>
</evidence>
<keyword evidence="13" id="KW-1185">Reference proteome</keyword>
<dbReference type="InterPro" id="IPR020541">
    <property type="entry name" value="Chorismate_synthase_CS"/>
</dbReference>
<dbReference type="GO" id="GO:0005829">
    <property type="term" value="C:cytosol"/>
    <property type="evidence" value="ECO:0007669"/>
    <property type="project" value="TreeGrafter"/>
</dbReference>
<protein>
    <recommendedName>
        <fullName evidence="3 11">Chorismate synthase</fullName>
        <shortName evidence="11">CS</shortName>
        <ecNumber evidence="3 11">4.2.3.5</ecNumber>
    </recommendedName>
    <alternativeName>
        <fullName evidence="11">5-enolpyruvylshikimate-3-phosphate phospholyase</fullName>
    </alternativeName>
</protein>
<sequence>MSSVWGKNIKLSIFGESHGRAIGVNIDGLPPGVELDFSFIKREMKRRSPGRNSINTKRQEVDQVEILSGYFNNKTTGTPLCAIIWNTDKKSKDYDLIKDIMRPSHGDYTGNIRYKGYNDYRGGGHFSGRITAPLVFAGSIAKQILAKDKIIIGSHIYSIGEMKDKGFDYIDIEKEKLVSLQESDFPVLDNDIGQRMKELILSVKKDGDSVGGVVETVILNSPSGIGSPFFDSIESTIASLLFSVPGVKGVEFGKGFQISKMKGSQGNDQMYFLGEKIQSYTNNNGGILGGISSGMPIIFRTAFKPTPSIGKEQRTINISKRKNTSLKIEGRHDPCIVPRAVPVVESVAALALLDLMMDVKKYD</sequence>
<name>A0A926EWG3_9FIRM</name>
<comment type="subunit">
    <text evidence="11">Homotetramer.</text>
</comment>
<evidence type="ECO:0000256" key="1">
    <source>
        <dbReference type="ARBA" id="ARBA00005044"/>
    </source>
</evidence>
<evidence type="ECO:0000256" key="10">
    <source>
        <dbReference type="ARBA" id="ARBA00023239"/>
    </source>
</evidence>
<feature type="binding site" evidence="11">
    <location>
        <begin position="125"/>
        <end position="127"/>
    </location>
    <ligand>
        <name>FMN</name>
        <dbReference type="ChEBI" id="CHEBI:58210"/>
    </ligand>
</feature>
<evidence type="ECO:0000256" key="7">
    <source>
        <dbReference type="ARBA" id="ARBA00022827"/>
    </source>
</evidence>
<evidence type="ECO:0000256" key="6">
    <source>
        <dbReference type="ARBA" id="ARBA00022643"/>
    </source>
</evidence>
<dbReference type="SUPFAM" id="SSF103263">
    <property type="entry name" value="Chorismate synthase, AroC"/>
    <property type="match status" value="1"/>
</dbReference>
<feature type="binding site" evidence="11">
    <location>
        <position position="289"/>
    </location>
    <ligand>
        <name>FMN</name>
        <dbReference type="ChEBI" id="CHEBI:58210"/>
    </ligand>
</feature>
<feature type="binding site" evidence="11">
    <location>
        <begin position="304"/>
        <end position="308"/>
    </location>
    <ligand>
        <name>FMN</name>
        <dbReference type="ChEBI" id="CHEBI:58210"/>
    </ligand>
</feature>
<dbReference type="Gene3D" id="3.60.150.10">
    <property type="entry name" value="Chorismate synthase AroC"/>
    <property type="match status" value="1"/>
</dbReference>
<evidence type="ECO:0000256" key="11">
    <source>
        <dbReference type="HAMAP-Rule" id="MF_00300"/>
    </source>
</evidence>
<dbReference type="EMBL" id="JACRTK010000001">
    <property type="protein sequence ID" value="MBC8589760.1"/>
    <property type="molecule type" value="Genomic_DNA"/>
</dbReference>
<comment type="catalytic activity">
    <reaction evidence="11">
        <text>5-O-(1-carboxyvinyl)-3-phosphoshikimate = chorismate + phosphate</text>
        <dbReference type="Rhea" id="RHEA:21020"/>
        <dbReference type="ChEBI" id="CHEBI:29748"/>
        <dbReference type="ChEBI" id="CHEBI:43474"/>
        <dbReference type="ChEBI" id="CHEBI:57701"/>
        <dbReference type="EC" id="4.2.3.5"/>
    </reaction>
</comment>
<comment type="caution">
    <text evidence="12">The sequence shown here is derived from an EMBL/GenBank/DDBJ whole genome shotgun (WGS) entry which is preliminary data.</text>
</comment>
<keyword evidence="10 11" id="KW-0456">Lyase</keyword>
<keyword evidence="7 11" id="KW-0274">FAD</keyword>
<dbReference type="InterPro" id="IPR000453">
    <property type="entry name" value="Chorismate_synth"/>
</dbReference>
<dbReference type="EC" id="4.2.3.5" evidence="3 11"/>
<keyword evidence="6 11" id="KW-0288">FMN</keyword>
<dbReference type="CDD" id="cd07304">
    <property type="entry name" value="Chorismate_synthase"/>
    <property type="match status" value="1"/>
</dbReference>
<evidence type="ECO:0000256" key="3">
    <source>
        <dbReference type="ARBA" id="ARBA00013036"/>
    </source>
</evidence>
<dbReference type="PIRSF" id="PIRSF001456">
    <property type="entry name" value="Chorismate_synth"/>
    <property type="match status" value="1"/>
</dbReference>
<dbReference type="GO" id="GO:0008652">
    <property type="term" value="P:amino acid biosynthetic process"/>
    <property type="evidence" value="ECO:0007669"/>
    <property type="project" value="UniProtKB-KW"/>
</dbReference>
<reference evidence="12 13" key="1">
    <citation type="submission" date="2020-08" db="EMBL/GenBank/DDBJ databases">
        <title>Genome public.</title>
        <authorList>
            <person name="Liu C."/>
            <person name="Sun Q."/>
        </authorList>
    </citation>
    <scope>NUCLEOTIDE SEQUENCE [LARGE SCALE GENOMIC DNA]</scope>
    <source>
        <strain evidence="12 13">NSJ-26</strain>
    </source>
</reference>
<dbReference type="GO" id="GO:0009423">
    <property type="term" value="P:chorismate biosynthetic process"/>
    <property type="evidence" value="ECO:0007669"/>
    <property type="project" value="UniProtKB-UniRule"/>
</dbReference>
<dbReference type="Pfam" id="PF01264">
    <property type="entry name" value="Chorismate_synt"/>
    <property type="match status" value="1"/>
</dbReference>